<keyword evidence="1" id="KW-1133">Transmembrane helix</keyword>
<reference evidence="2 3" key="2">
    <citation type="submission" date="2016-08" db="EMBL/GenBank/DDBJ databases">
        <title>Orenia metallireducens sp. nov. strain Z6, a Novel Metal-reducing Firmicute from the Deep Subsurface.</title>
        <authorList>
            <person name="Maxim B.I."/>
            <person name="Kenneth K."/>
            <person name="Flynn T.M."/>
            <person name="Oloughlin E.J."/>
            <person name="Locke R.A."/>
            <person name="Weber J.R."/>
            <person name="Egan S.M."/>
            <person name="Mackie R.I."/>
            <person name="Cann I.K."/>
        </authorList>
    </citation>
    <scope>NUCLEOTIDE SEQUENCE [LARGE SCALE GENOMIC DNA]</scope>
    <source>
        <strain evidence="2 3">Z6</strain>
    </source>
</reference>
<sequence>MKDENAYALIIVLWSIVIIGIIFANLADEAYLNNLLTRNDLKRREVRDASLSGLMYGIDILKEEIDYRDVKDMIVKELDFESGNDISCQVEIEEIGSRLNLNYDPYRTLSSLKWWSKDLEQEVEKSDLFPNLSFSKEIIEENYNKDYEEFSFDIVSKEVTTYGKFNINYARLDSLRKLLELRGVDESQRNIIIQELSRLRREDKLIDLVDEMPNLITGLDMTSFDKIKPYLSTEGRININLVSEELLDVLIERILISRDKDSKSSSRYSRLIANYRNNYQIEDFEKLRSHLNIFQGEEFDLLNVYFSTYSKYFSIKVKSSSQDIKIQKNLNVIVERLKTGRDTYKIKIINWTES</sequence>
<dbReference type="RefSeq" id="WP_068716881.1">
    <property type="nucleotide sequence ID" value="NZ_LWDV01000008.1"/>
</dbReference>
<feature type="transmembrane region" description="Helical" evidence="1">
    <location>
        <begin position="6"/>
        <end position="27"/>
    </location>
</feature>
<evidence type="ECO:0000256" key="1">
    <source>
        <dbReference type="SAM" id="Phobius"/>
    </source>
</evidence>
<dbReference type="Proteomes" id="UP000093514">
    <property type="component" value="Unassembled WGS sequence"/>
</dbReference>
<name>A0A1C0AAA6_9FIRM</name>
<dbReference type="EMBL" id="LWDV01000008">
    <property type="protein sequence ID" value="OCL27221.1"/>
    <property type="molecule type" value="Genomic_DNA"/>
</dbReference>
<evidence type="ECO:0008006" key="4">
    <source>
        <dbReference type="Google" id="ProtNLM"/>
    </source>
</evidence>
<keyword evidence="1" id="KW-0812">Transmembrane</keyword>
<gene>
    <name evidence="2" type="ORF">U472_07055</name>
</gene>
<protein>
    <recommendedName>
        <fullName evidence="4">Type II secretion system protein K</fullName>
    </recommendedName>
</protein>
<reference evidence="3" key="1">
    <citation type="submission" date="2016-07" db="EMBL/GenBank/DDBJ databases">
        <authorList>
            <person name="Florea S."/>
            <person name="Webb J.S."/>
            <person name="Jaromczyk J."/>
            <person name="Schardl C.L."/>
        </authorList>
    </citation>
    <scope>NUCLEOTIDE SEQUENCE [LARGE SCALE GENOMIC DNA]</scope>
    <source>
        <strain evidence="3">Z6</strain>
    </source>
</reference>
<keyword evidence="1" id="KW-0472">Membrane</keyword>
<comment type="caution">
    <text evidence="2">The sequence shown here is derived from an EMBL/GenBank/DDBJ whole genome shotgun (WGS) entry which is preliminary data.</text>
</comment>
<proteinExistence type="predicted"/>
<dbReference type="AlphaFoldDB" id="A0A1C0AAA6"/>
<keyword evidence="3" id="KW-1185">Reference proteome</keyword>
<evidence type="ECO:0000313" key="2">
    <source>
        <dbReference type="EMBL" id="OCL27221.1"/>
    </source>
</evidence>
<accession>A0A1C0AAA6</accession>
<dbReference type="OrthoDB" id="2111719at2"/>
<evidence type="ECO:0000313" key="3">
    <source>
        <dbReference type="Proteomes" id="UP000093514"/>
    </source>
</evidence>
<organism evidence="2 3">
    <name type="scientific">Orenia metallireducens</name>
    <dbReference type="NCBI Taxonomy" id="1413210"/>
    <lineage>
        <taxon>Bacteria</taxon>
        <taxon>Bacillati</taxon>
        <taxon>Bacillota</taxon>
        <taxon>Clostridia</taxon>
        <taxon>Halanaerobiales</taxon>
        <taxon>Halobacteroidaceae</taxon>
        <taxon>Orenia</taxon>
    </lineage>
</organism>